<dbReference type="OrthoDB" id="3719833at2"/>
<sequence length="386" mass="43637">MSREDMMRILRLHPRVVDVRPSEDNNLGLITVLFDDGTSSGINPEMANPLTADESEEDRIARIHRTLDVMKANGKTSDQLSLQDVVPLVRSADYFAPRPDNTAPSVVAWLTDFIGLGLAIDEPDLLRIINDSQMPEQHDHFDDLQFQSQAIENLRTMAGNMTFSEIGLGPDVLVLDNPDGNEAAWFADVKTMESLLFHLWTQTDTYWVVIPARRSQLFLVNSETDQWDALLDLLTPAIDAHDGIHPVPHLIVDDHWVSKLPPRDTELGMKLRMLELKAQHRLHSAIQSVMQEHSEVFLATFEVRGLNDDVISTAIVAETMDETSVPSTDMLVFAREDNTIYLVPSDKVLNEFPHLVRKHPNFHPPRWIIARPSDEDYTTLSALSIM</sequence>
<organism evidence="1 2">
    <name type="scientific">Corynebacterium durum F0235</name>
    <dbReference type="NCBI Taxonomy" id="1035195"/>
    <lineage>
        <taxon>Bacteria</taxon>
        <taxon>Bacillati</taxon>
        <taxon>Actinomycetota</taxon>
        <taxon>Actinomycetes</taxon>
        <taxon>Mycobacteriales</taxon>
        <taxon>Corynebacteriaceae</taxon>
        <taxon>Corynebacterium</taxon>
    </lineage>
</organism>
<dbReference type="STRING" id="1035195.HMPREF9997_02074"/>
<dbReference type="RefSeq" id="WP_006061501.1">
    <property type="nucleotide sequence ID" value="NZ_KB290820.1"/>
</dbReference>
<dbReference type="HOGENOM" id="CLU_680982_0_0_11"/>
<accession>L1MD63</accession>
<comment type="caution">
    <text evidence="1">The sequence shown here is derived from an EMBL/GenBank/DDBJ whole genome shotgun (WGS) entry which is preliminary data.</text>
</comment>
<keyword evidence="2" id="KW-1185">Reference proteome</keyword>
<dbReference type="EMBL" id="AMEM01000033">
    <property type="protein sequence ID" value="EKX88965.1"/>
    <property type="molecule type" value="Genomic_DNA"/>
</dbReference>
<dbReference type="Proteomes" id="UP000010445">
    <property type="component" value="Unassembled WGS sequence"/>
</dbReference>
<dbReference type="PATRIC" id="fig|1035195.3.peg.1858"/>
<gene>
    <name evidence="1" type="ORF">HMPREF9997_02074</name>
</gene>
<reference evidence="1 2" key="1">
    <citation type="submission" date="2012-05" db="EMBL/GenBank/DDBJ databases">
        <authorList>
            <person name="Weinstock G."/>
            <person name="Sodergren E."/>
            <person name="Lobos E.A."/>
            <person name="Fulton L."/>
            <person name="Fulton R."/>
            <person name="Courtney L."/>
            <person name="Fronick C."/>
            <person name="O'Laughlin M."/>
            <person name="Godfrey J."/>
            <person name="Wilson R.M."/>
            <person name="Miner T."/>
            <person name="Farmer C."/>
            <person name="Delehaunty K."/>
            <person name="Cordes M."/>
            <person name="Minx P."/>
            <person name="Tomlinson C."/>
            <person name="Chen J."/>
            <person name="Wollam A."/>
            <person name="Pepin K.H."/>
            <person name="Bhonagiri V."/>
            <person name="Zhang X."/>
            <person name="Suruliraj S."/>
            <person name="Warren W."/>
            <person name="Mitreva M."/>
            <person name="Mardis E.R."/>
            <person name="Wilson R.K."/>
        </authorList>
    </citation>
    <scope>NUCLEOTIDE SEQUENCE [LARGE SCALE GENOMIC DNA]</scope>
    <source>
        <strain evidence="1 2">F0235</strain>
    </source>
</reference>
<proteinExistence type="predicted"/>
<evidence type="ECO:0000313" key="2">
    <source>
        <dbReference type="Proteomes" id="UP000010445"/>
    </source>
</evidence>
<dbReference type="AlphaFoldDB" id="L1MD63"/>
<evidence type="ECO:0000313" key="1">
    <source>
        <dbReference type="EMBL" id="EKX88965.1"/>
    </source>
</evidence>
<dbReference type="eggNOG" id="ENOG502ZG2Q">
    <property type="taxonomic scope" value="Bacteria"/>
</dbReference>
<protein>
    <recommendedName>
        <fullName evidence="3">DUF1444 family protein</fullName>
    </recommendedName>
</protein>
<name>L1MD63_9CORY</name>
<evidence type="ECO:0008006" key="3">
    <source>
        <dbReference type="Google" id="ProtNLM"/>
    </source>
</evidence>